<dbReference type="InterPro" id="IPR013740">
    <property type="entry name" value="Redoxin"/>
</dbReference>
<keyword evidence="3" id="KW-0676">Redox-active center</keyword>
<dbReference type="PANTHER" id="PTHR43640:SF1">
    <property type="entry name" value="THIOREDOXIN-DEPENDENT PEROXIREDOXIN"/>
    <property type="match status" value="1"/>
</dbReference>
<dbReference type="EMBL" id="CP002353">
    <property type="protein sequence ID" value="ADV62956.1"/>
    <property type="molecule type" value="Genomic_DNA"/>
</dbReference>
<dbReference type="CDD" id="cd02969">
    <property type="entry name" value="PRX_like1"/>
    <property type="match status" value="1"/>
</dbReference>
<dbReference type="InterPro" id="IPR036249">
    <property type="entry name" value="Thioredoxin-like_sf"/>
</dbReference>
<proteinExistence type="predicted"/>
<dbReference type="SUPFAM" id="SSF52833">
    <property type="entry name" value="Thioredoxin-like"/>
    <property type="match status" value="2"/>
</dbReference>
<sequence length="392" mass="43786">MRMLNSPRRRSMPMWFVVVAAAWLAADGSERTRANATDLADEIKPLAIGAPAPDFDLPGVDNRNHRLADFADARVLVVVFTCNHCPTAQAYEDRLIDLAQRFAPQGVAFVAISPNDPLAVRLDELGYTDVGDSFEEMKIRVQNKPFPFPYLYDGQTQAVSKAYGALATPHVFLFDAQRRLRYQGRIDDNETGPPTRKDLENAIEAVLAGRVPEPATTRVFGCSTKWSDKRESARESLKRWDAESVELAEADVETIRGLRQSDDGRFRLVNVWATWCGPCVAELPELTTIHRMYRNRNFELVTISLDGPDDRAKARETLDRVHLSARNLIFKGGPDALAEALDPEWAGPISHTVLIDPNGVVLYRKTGSFEPLVVRKAIADAIGRTYAPRTRQ</sequence>
<evidence type="ECO:0000256" key="4">
    <source>
        <dbReference type="SAM" id="SignalP"/>
    </source>
</evidence>
<dbReference type="AlphaFoldDB" id="E8QWQ6"/>
<dbReference type="CDD" id="cd02966">
    <property type="entry name" value="TlpA_like_family"/>
    <property type="match status" value="1"/>
</dbReference>
<reference evidence="6 7" key="2">
    <citation type="journal article" date="2011" name="Stand. Genomic Sci.">
        <title>Complete genome sequence of Isosphaera pallida type strain (IS1B).</title>
        <authorList>
            <consortium name="US DOE Joint Genome Institute (JGI-PGF)"/>
            <person name="Goker M."/>
            <person name="Cleland D."/>
            <person name="Saunders E."/>
            <person name="Lapidus A."/>
            <person name="Nolan M."/>
            <person name="Lucas S."/>
            <person name="Hammon N."/>
            <person name="Deshpande S."/>
            <person name="Cheng J.F."/>
            <person name="Tapia R."/>
            <person name="Han C."/>
            <person name="Goodwin L."/>
            <person name="Pitluck S."/>
            <person name="Liolios K."/>
            <person name="Pagani I."/>
            <person name="Ivanova N."/>
            <person name="Mavromatis K."/>
            <person name="Pati A."/>
            <person name="Chen A."/>
            <person name="Palaniappan K."/>
            <person name="Land M."/>
            <person name="Hauser L."/>
            <person name="Chang Y.J."/>
            <person name="Jeffries C.D."/>
            <person name="Detter J.C."/>
            <person name="Beck B."/>
            <person name="Woyke T."/>
            <person name="Bristow J."/>
            <person name="Eisen J.A."/>
            <person name="Markowitz V."/>
            <person name="Hugenholtz P."/>
            <person name="Kyrpides N.C."/>
            <person name="Klenk H.P."/>
        </authorList>
    </citation>
    <scope>NUCLEOTIDE SEQUENCE [LARGE SCALE GENOMIC DNA]</scope>
    <source>
        <strain evidence="7">ATCC 43644 / DSM 9630 / IS1B</strain>
    </source>
</reference>
<reference key="1">
    <citation type="submission" date="2010-11" db="EMBL/GenBank/DDBJ databases">
        <title>The complete sequence of chromosome of Isophaera pallida ATCC 43644.</title>
        <authorList>
            <consortium name="US DOE Joint Genome Institute (JGI-PGF)"/>
            <person name="Lucas S."/>
            <person name="Copeland A."/>
            <person name="Lapidus A."/>
            <person name="Bruce D."/>
            <person name="Goodwin L."/>
            <person name="Pitluck S."/>
            <person name="Kyrpides N."/>
            <person name="Mavromatis K."/>
            <person name="Pagani I."/>
            <person name="Ivanova N."/>
            <person name="Saunders E."/>
            <person name="Brettin T."/>
            <person name="Detter J.C."/>
            <person name="Han C."/>
            <person name="Tapia R."/>
            <person name="Land M."/>
            <person name="Hauser L."/>
            <person name="Markowitz V."/>
            <person name="Cheng J.-F."/>
            <person name="Hugenholtz P."/>
            <person name="Woyke T."/>
            <person name="Wu D."/>
            <person name="Eisen J.A."/>
        </authorList>
    </citation>
    <scope>NUCLEOTIDE SEQUENCE</scope>
    <source>
        <strain>ATCC 43644</strain>
    </source>
</reference>
<name>E8QWQ6_ISOPI</name>
<dbReference type="GO" id="GO:0030313">
    <property type="term" value="C:cell envelope"/>
    <property type="evidence" value="ECO:0007669"/>
    <property type="project" value="UniProtKB-SubCell"/>
</dbReference>
<dbReference type="Gene3D" id="3.40.30.10">
    <property type="entry name" value="Glutaredoxin"/>
    <property type="match status" value="2"/>
</dbReference>
<accession>E8QWQ6</accession>
<dbReference type="GO" id="GO:0017004">
    <property type="term" value="P:cytochrome complex assembly"/>
    <property type="evidence" value="ECO:0007669"/>
    <property type="project" value="UniProtKB-KW"/>
</dbReference>
<dbReference type="eggNOG" id="COG0526">
    <property type="taxonomic scope" value="Bacteria"/>
</dbReference>
<dbReference type="GO" id="GO:0016491">
    <property type="term" value="F:oxidoreductase activity"/>
    <property type="evidence" value="ECO:0007669"/>
    <property type="project" value="InterPro"/>
</dbReference>
<dbReference type="Proteomes" id="UP000008631">
    <property type="component" value="Chromosome"/>
</dbReference>
<protein>
    <submittedName>
        <fullName evidence="6">Redoxin domain protein</fullName>
    </submittedName>
</protein>
<dbReference type="PANTHER" id="PTHR43640">
    <property type="entry name" value="OS07G0260300 PROTEIN"/>
    <property type="match status" value="1"/>
</dbReference>
<dbReference type="InterPro" id="IPR013766">
    <property type="entry name" value="Thioredoxin_domain"/>
</dbReference>
<dbReference type="InterPro" id="IPR000866">
    <property type="entry name" value="AhpC/TSA"/>
</dbReference>
<keyword evidence="7" id="KW-1185">Reference proteome</keyword>
<dbReference type="HOGENOM" id="CLU_733515_0_0_0"/>
<comment type="subcellular location">
    <subcellularLocation>
        <location evidence="1">Cell envelope</location>
    </subcellularLocation>
</comment>
<dbReference type="InterPro" id="IPR047262">
    <property type="entry name" value="PRX-like1"/>
</dbReference>
<dbReference type="STRING" id="575540.Isop_2379"/>
<keyword evidence="4" id="KW-0732">Signal</keyword>
<dbReference type="PROSITE" id="PS00194">
    <property type="entry name" value="THIOREDOXIN_1"/>
    <property type="match status" value="1"/>
</dbReference>
<organism evidence="6 7">
    <name type="scientific">Isosphaera pallida (strain ATCC 43644 / DSM 9630 / IS1B)</name>
    <dbReference type="NCBI Taxonomy" id="575540"/>
    <lineage>
        <taxon>Bacteria</taxon>
        <taxon>Pseudomonadati</taxon>
        <taxon>Planctomycetota</taxon>
        <taxon>Planctomycetia</taxon>
        <taxon>Isosphaerales</taxon>
        <taxon>Isosphaeraceae</taxon>
        <taxon>Isosphaera</taxon>
    </lineage>
</organism>
<feature type="signal peptide" evidence="4">
    <location>
        <begin position="1"/>
        <end position="25"/>
    </location>
</feature>
<dbReference type="GO" id="GO:0016209">
    <property type="term" value="F:antioxidant activity"/>
    <property type="evidence" value="ECO:0007669"/>
    <property type="project" value="InterPro"/>
</dbReference>
<evidence type="ECO:0000256" key="2">
    <source>
        <dbReference type="ARBA" id="ARBA00022748"/>
    </source>
</evidence>
<dbReference type="InterPro" id="IPR017937">
    <property type="entry name" value="Thioredoxin_CS"/>
</dbReference>
<dbReference type="RefSeq" id="WP_013565244.1">
    <property type="nucleotide sequence ID" value="NC_014962.1"/>
</dbReference>
<gene>
    <name evidence="6" type="ordered locus">Isop_2379</name>
</gene>
<dbReference type="eggNOG" id="COG1225">
    <property type="taxonomic scope" value="Bacteria"/>
</dbReference>
<feature type="domain" description="Thioredoxin" evidence="5">
    <location>
        <begin position="46"/>
        <end position="208"/>
    </location>
</feature>
<dbReference type="KEGG" id="ipa:Isop_2379"/>
<evidence type="ECO:0000313" key="6">
    <source>
        <dbReference type="EMBL" id="ADV62956.1"/>
    </source>
</evidence>
<dbReference type="Pfam" id="PF00578">
    <property type="entry name" value="AhpC-TSA"/>
    <property type="match status" value="1"/>
</dbReference>
<dbReference type="Pfam" id="PF08534">
    <property type="entry name" value="Redoxin"/>
    <property type="match status" value="1"/>
</dbReference>
<keyword evidence="2" id="KW-0201">Cytochrome c-type biogenesis</keyword>
<feature type="domain" description="Thioredoxin" evidence="5">
    <location>
        <begin position="236"/>
        <end position="383"/>
    </location>
</feature>
<evidence type="ECO:0000313" key="7">
    <source>
        <dbReference type="Proteomes" id="UP000008631"/>
    </source>
</evidence>
<evidence type="ECO:0000259" key="5">
    <source>
        <dbReference type="PROSITE" id="PS51352"/>
    </source>
</evidence>
<evidence type="ECO:0000256" key="1">
    <source>
        <dbReference type="ARBA" id="ARBA00004196"/>
    </source>
</evidence>
<dbReference type="InParanoid" id="E8QWQ6"/>
<feature type="chain" id="PRO_5003229283" evidence="4">
    <location>
        <begin position="26"/>
        <end position="392"/>
    </location>
</feature>
<evidence type="ECO:0000256" key="3">
    <source>
        <dbReference type="ARBA" id="ARBA00023284"/>
    </source>
</evidence>
<dbReference type="PROSITE" id="PS51352">
    <property type="entry name" value="THIOREDOXIN_2"/>
    <property type="match status" value="2"/>
</dbReference>